<evidence type="ECO:0000256" key="1">
    <source>
        <dbReference type="ARBA" id="ARBA00009995"/>
    </source>
</evidence>
<keyword evidence="3" id="KW-0328">Glycosyltransferase</keyword>
<dbReference type="CDD" id="cd03784">
    <property type="entry name" value="GT1_Gtf-like"/>
    <property type="match status" value="1"/>
</dbReference>
<gene>
    <name evidence="6" type="ORF">ZIOFF_059900</name>
</gene>
<protein>
    <recommendedName>
        <fullName evidence="4">Glycosyltransferase</fullName>
        <ecNumber evidence="4">2.4.1.-</ecNumber>
    </recommendedName>
</protein>
<accession>A0A8J5KN46</accession>
<reference evidence="6 7" key="1">
    <citation type="submission" date="2020-08" db="EMBL/GenBank/DDBJ databases">
        <title>Plant Genome Project.</title>
        <authorList>
            <person name="Zhang R.-G."/>
        </authorList>
    </citation>
    <scope>NUCLEOTIDE SEQUENCE [LARGE SCALE GENOMIC DNA]</scope>
    <source>
        <tissue evidence="6">Rhizome</tissue>
    </source>
</reference>
<dbReference type="InterPro" id="IPR002213">
    <property type="entry name" value="UDP_glucos_trans"/>
</dbReference>
<name>A0A8J5KN46_ZINOF</name>
<keyword evidence="2 3" id="KW-0808">Transferase</keyword>
<evidence type="ECO:0000313" key="6">
    <source>
        <dbReference type="EMBL" id="KAG6483258.1"/>
    </source>
</evidence>
<evidence type="ECO:0000313" key="7">
    <source>
        <dbReference type="Proteomes" id="UP000734854"/>
    </source>
</evidence>
<comment type="caution">
    <text evidence="6">The sequence shown here is derived from an EMBL/GenBank/DDBJ whole genome shotgun (WGS) entry which is preliminary data.</text>
</comment>
<dbReference type="AlphaFoldDB" id="A0A8J5KN46"/>
<dbReference type="EC" id="2.4.1.-" evidence="4"/>
<keyword evidence="7" id="KW-1185">Reference proteome</keyword>
<dbReference type="InterPro" id="IPR035595">
    <property type="entry name" value="UDP_glycos_trans_CS"/>
</dbReference>
<proteinExistence type="inferred from homology"/>
<dbReference type="Proteomes" id="UP000734854">
    <property type="component" value="Unassembled WGS sequence"/>
</dbReference>
<dbReference type="Pfam" id="PF00201">
    <property type="entry name" value="UDPGT"/>
    <property type="match status" value="1"/>
</dbReference>
<dbReference type="PROSITE" id="PS00375">
    <property type="entry name" value="UDPGT"/>
    <property type="match status" value="1"/>
</dbReference>
<dbReference type="PANTHER" id="PTHR48047">
    <property type="entry name" value="GLYCOSYLTRANSFERASE"/>
    <property type="match status" value="1"/>
</dbReference>
<evidence type="ECO:0000259" key="5">
    <source>
        <dbReference type="Pfam" id="PF26168"/>
    </source>
</evidence>
<dbReference type="InterPro" id="IPR058980">
    <property type="entry name" value="Glyco_transf_N"/>
</dbReference>
<evidence type="ECO:0000256" key="4">
    <source>
        <dbReference type="RuleBase" id="RU362057"/>
    </source>
</evidence>
<evidence type="ECO:0000256" key="3">
    <source>
        <dbReference type="RuleBase" id="RU003718"/>
    </source>
</evidence>
<dbReference type="PANTHER" id="PTHR48047:SF182">
    <property type="entry name" value="GLYCOSYLTRANSFERASE"/>
    <property type="match status" value="1"/>
</dbReference>
<organism evidence="6 7">
    <name type="scientific">Zingiber officinale</name>
    <name type="common">Ginger</name>
    <name type="synonym">Amomum zingiber</name>
    <dbReference type="NCBI Taxonomy" id="94328"/>
    <lineage>
        <taxon>Eukaryota</taxon>
        <taxon>Viridiplantae</taxon>
        <taxon>Streptophyta</taxon>
        <taxon>Embryophyta</taxon>
        <taxon>Tracheophyta</taxon>
        <taxon>Spermatophyta</taxon>
        <taxon>Magnoliopsida</taxon>
        <taxon>Liliopsida</taxon>
        <taxon>Zingiberales</taxon>
        <taxon>Zingiberaceae</taxon>
        <taxon>Zingiber</taxon>
    </lineage>
</organism>
<dbReference type="OrthoDB" id="5835829at2759"/>
<dbReference type="Pfam" id="PF26168">
    <property type="entry name" value="Glyco_transf_N"/>
    <property type="match status" value="1"/>
</dbReference>
<evidence type="ECO:0000256" key="2">
    <source>
        <dbReference type="ARBA" id="ARBA00022679"/>
    </source>
</evidence>
<feature type="domain" description="Glycosyltransferase N-terminal" evidence="5">
    <location>
        <begin position="16"/>
        <end position="253"/>
    </location>
</feature>
<sequence>MIVNGVDGDPKPTHFVLVPFLAQGHVIPMTDLGLLLASRGATVSLITTPVNAARIRTTIDRAAAAGLPIRFVELDFPCAEVGMPEGFENVDVLTTHKQIQYGQDFFKAAALLQRPLEHYIEQQSPRPSCIIADLCHPWTRHVARNLRLPRLTFFSMCCFTLLSFHNIWRFKVLDGVKDDKEPFEIPGLEQRILVTKAEAPGMFGEWEEMAEEVRQAEFEADGIVANTFEAMEAAYIAGYAEAMQKQVWSVGPFLLGCTPAFSDKAARGNRAVVDVPQCLSWLDSKEAISVVYVSFGTLTNMKPAQLMEIGSGLEAAGHPFVLVIKDGERSREVEEWAAELEEKVGPSKALLIRGWAPQAVILSHPAVGAFITHSGWNSTLESITAGVPMITWPHFGDQFLNERLTVEVLEIGVSLGVKVPMSWTDLEEQGPVVPRDAVEEAVRSLLDDGHEKGKKMRERARELREKAKEAMAKGGSSYLNMAHLIEQFAQNDKKREEVNGD</sequence>
<comment type="similarity">
    <text evidence="1 3">Belongs to the UDP-glycosyltransferase family.</text>
</comment>
<dbReference type="EMBL" id="JACMSC010000016">
    <property type="protein sequence ID" value="KAG6483258.1"/>
    <property type="molecule type" value="Genomic_DNA"/>
</dbReference>
<dbReference type="GO" id="GO:0035251">
    <property type="term" value="F:UDP-glucosyltransferase activity"/>
    <property type="evidence" value="ECO:0007669"/>
    <property type="project" value="TreeGrafter"/>
</dbReference>
<dbReference type="FunFam" id="3.40.50.2000:FF:000047">
    <property type="entry name" value="Glycosyltransferase"/>
    <property type="match status" value="1"/>
</dbReference>